<feature type="chain" id="PRO_5014169310" evidence="2">
    <location>
        <begin position="27"/>
        <end position="306"/>
    </location>
</feature>
<evidence type="ECO:0000313" key="4">
    <source>
        <dbReference type="Proteomes" id="UP000236161"/>
    </source>
</evidence>
<feature type="signal peptide" evidence="2">
    <location>
        <begin position="1"/>
        <end position="26"/>
    </location>
</feature>
<protein>
    <submittedName>
        <fullName evidence="3">Uncharacterized protein</fullName>
    </submittedName>
</protein>
<dbReference type="Proteomes" id="UP000236161">
    <property type="component" value="Unassembled WGS sequence"/>
</dbReference>
<accession>A0A2I0A6J3</accession>
<evidence type="ECO:0000256" key="1">
    <source>
        <dbReference type="SAM" id="Phobius"/>
    </source>
</evidence>
<keyword evidence="4" id="KW-1185">Reference proteome</keyword>
<keyword evidence="1" id="KW-1133">Transmembrane helix</keyword>
<dbReference type="PANTHER" id="PTHR33512:SF14">
    <property type="entry name" value="EXPRESSED PROTEIN"/>
    <property type="match status" value="1"/>
</dbReference>
<dbReference type="AlphaFoldDB" id="A0A2I0A6J3"/>
<name>A0A2I0A6J3_9ASPA</name>
<dbReference type="Gene3D" id="1.20.5.930">
    <property type="entry name" value="Bicelle-embedded integrin alpha(iib) transmembrane segment"/>
    <property type="match status" value="1"/>
</dbReference>
<evidence type="ECO:0000256" key="2">
    <source>
        <dbReference type="SAM" id="SignalP"/>
    </source>
</evidence>
<keyword evidence="1" id="KW-0812">Transmembrane</keyword>
<keyword evidence="1" id="KW-0472">Membrane</keyword>
<feature type="transmembrane region" description="Helical" evidence="1">
    <location>
        <begin position="232"/>
        <end position="257"/>
    </location>
</feature>
<evidence type="ECO:0000313" key="3">
    <source>
        <dbReference type="EMBL" id="PKA51148.1"/>
    </source>
</evidence>
<sequence length="306" mass="34331">MELTCRYHDIVFSFALAFLLAWRCEAQFSMDSTISSRQLDSLLQEYAYGAFLQLHPRTGTPYDGDVPTNLTGVKVAALRLRCGSLRKRGVPSYKEFDIPTGVIIRPYVKRLAFVYQNLGNWSSYYYPLAGYTHLAPVLGLLAYNASNFSASNLPELDVTASSSPIWINFRNVRPAPSGFTAKCVRFDLNGSLEFTNITSSNRCSTFHHGHFAIVVNSTMIPAPSGEKHKSNLWKIIVSVVGGIVGLFLLSLLMVWLISYRRKKKLTKMQKREHMGVVLKMEQVGNARLPVAPMTRTQPVIENDFVP</sequence>
<organism evidence="3 4">
    <name type="scientific">Apostasia shenzhenica</name>
    <dbReference type="NCBI Taxonomy" id="1088818"/>
    <lineage>
        <taxon>Eukaryota</taxon>
        <taxon>Viridiplantae</taxon>
        <taxon>Streptophyta</taxon>
        <taxon>Embryophyta</taxon>
        <taxon>Tracheophyta</taxon>
        <taxon>Spermatophyta</taxon>
        <taxon>Magnoliopsida</taxon>
        <taxon>Liliopsida</taxon>
        <taxon>Asparagales</taxon>
        <taxon>Orchidaceae</taxon>
        <taxon>Apostasioideae</taxon>
        <taxon>Apostasia</taxon>
    </lineage>
</organism>
<dbReference type="OrthoDB" id="1925347at2759"/>
<dbReference type="PANTHER" id="PTHR33512">
    <property type="entry name" value="PROTEIN, PUTATIVE (DUF1191)-RELATED"/>
    <property type="match status" value="1"/>
</dbReference>
<dbReference type="EMBL" id="KZ452014">
    <property type="protein sequence ID" value="PKA51148.1"/>
    <property type="molecule type" value="Genomic_DNA"/>
</dbReference>
<reference evidence="3 4" key="1">
    <citation type="journal article" date="2017" name="Nature">
        <title>The Apostasia genome and the evolution of orchids.</title>
        <authorList>
            <person name="Zhang G.Q."/>
            <person name="Liu K.W."/>
            <person name="Li Z."/>
            <person name="Lohaus R."/>
            <person name="Hsiao Y.Y."/>
            <person name="Niu S.C."/>
            <person name="Wang J.Y."/>
            <person name="Lin Y.C."/>
            <person name="Xu Q."/>
            <person name="Chen L.J."/>
            <person name="Yoshida K."/>
            <person name="Fujiwara S."/>
            <person name="Wang Z.W."/>
            <person name="Zhang Y.Q."/>
            <person name="Mitsuda N."/>
            <person name="Wang M."/>
            <person name="Liu G.H."/>
            <person name="Pecoraro L."/>
            <person name="Huang H.X."/>
            <person name="Xiao X.J."/>
            <person name="Lin M."/>
            <person name="Wu X.Y."/>
            <person name="Wu W.L."/>
            <person name="Chen Y.Y."/>
            <person name="Chang S.B."/>
            <person name="Sakamoto S."/>
            <person name="Ohme-Takagi M."/>
            <person name="Yagi M."/>
            <person name="Zeng S.J."/>
            <person name="Shen C.Y."/>
            <person name="Yeh C.M."/>
            <person name="Luo Y.B."/>
            <person name="Tsai W.C."/>
            <person name="Van de Peer Y."/>
            <person name="Liu Z.J."/>
        </authorList>
    </citation>
    <scope>NUCLEOTIDE SEQUENCE [LARGE SCALE GENOMIC DNA]</scope>
    <source>
        <strain evidence="4">cv. Shenzhen</strain>
        <tissue evidence="3">Stem</tissue>
    </source>
</reference>
<dbReference type="Pfam" id="PF06697">
    <property type="entry name" value="DUF1191"/>
    <property type="match status" value="1"/>
</dbReference>
<dbReference type="STRING" id="1088818.A0A2I0A6J3"/>
<keyword evidence="2" id="KW-0732">Signal</keyword>
<proteinExistence type="predicted"/>
<dbReference type="GO" id="GO:0016020">
    <property type="term" value="C:membrane"/>
    <property type="evidence" value="ECO:0007669"/>
    <property type="project" value="TreeGrafter"/>
</dbReference>
<gene>
    <name evidence="3" type="ORF">AXF42_Ash010588</name>
</gene>
<dbReference type="InterPro" id="IPR010605">
    <property type="entry name" value="DUF1191"/>
</dbReference>